<feature type="transmembrane region" description="Helical" evidence="6">
    <location>
        <begin position="158"/>
        <end position="181"/>
    </location>
</feature>
<dbReference type="AlphaFoldDB" id="A0A4Y9ABI4"/>
<feature type="transmembrane region" description="Helical" evidence="6">
    <location>
        <begin position="77"/>
        <end position="104"/>
    </location>
</feature>
<evidence type="ECO:0000256" key="2">
    <source>
        <dbReference type="ARBA" id="ARBA00022448"/>
    </source>
</evidence>
<evidence type="ECO:0000259" key="7">
    <source>
        <dbReference type="PROSITE" id="PS50928"/>
    </source>
</evidence>
<dbReference type="Pfam" id="PF00528">
    <property type="entry name" value="BPD_transp_1"/>
    <property type="match status" value="2"/>
</dbReference>
<protein>
    <submittedName>
        <fullName evidence="8">ABC transporter permease subunit</fullName>
    </submittedName>
</protein>
<evidence type="ECO:0000256" key="4">
    <source>
        <dbReference type="ARBA" id="ARBA00022989"/>
    </source>
</evidence>
<feature type="transmembrane region" description="Helical" evidence="6">
    <location>
        <begin position="411"/>
        <end position="437"/>
    </location>
</feature>
<dbReference type="PANTHER" id="PTHR43839">
    <property type="entry name" value="OPPC IN A BINDING PROTEIN-DEPENDENT TRANSPORT SYSTEM"/>
    <property type="match status" value="1"/>
</dbReference>
<reference evidence="8 9" key="1">
    <citation type="submission" date="2019-03" db="EMBL/GenBank/DDBJ databases">
        <title>Genome sequence of Lentibacillus salicampi ATCC BAA-719.</title>
        <authorList>
            <person name="Maclea K.S."/>
            <person name="Simoes Junior M."/>
        </authorList>
    </citation>
    <scope>NUCLEOTIDE SEQUENCE [LARGE SCALE GENOMIC DNA]</scope>
    <source>
        <strain evidence="8 9">ATCC BAA-719</strain>
    </source>
</reference>
<feature type="transmembrane region" description="Helical" evidence="6">
    <location>
        <begin position="449"/>
        <end position="466"/>
    </location>
</feature>
<evidence type="ECO:0000313" key="8">
    <source>
        <dbReference type="EMBL" id="TFJ92662.1"/>
    </source>
</evidence>
<feature type="transmembrane region" description="Helical" evidence="6">
    <location>
        <begin position="486"/>
        <end position="504"/>
    </location>
</feature>
<evidence type="ECO:0000256" key="6">
    <source>
        <dbReference type="RuleBase" id="RU363032"/>
    </source>
</evidence>
<comment type="similarity">
    <text evidence="6">Belongs to the binding-protein-dependent transport system permease family.</text>
</comment>
<dbReference type="InterPro" id="IPR035906">
    <property type="entry name" value="MetI-like_sf"/>
</dbReference>
<evidence type="ECO:0000256" key="5">
    <source>
        <dbReference type="ARBA" id="ARBA00023136"/>
    </source>
</evidence>
<comment type="caution">
    <text evidence="8">The sequence shown here is derived from an EMBL/GenBank/DDBJ whole genome shotgun (WGS) entry which is preliminary data.</text>
</comment>
<dbReference type="GO" id="GO:0055085">
    <property type="term" value="P:transmembrane transport"/>
    <property type="evidence" value="ECO:0007669"/>
    <property type="project" value="InterPro"/>
</dbReference>
<accession>A0A4Y9ABI4</accession>
<keyword evidence="4 6" id="KW-1133">Transmembrane helix</keyword>
<dbReference type="PANTHER" id="PTHR43839:SF3">
    <property type="entry name" value="OLIGOPEPTIDE ABC TRANSPORTER, PERMEASE PROTEIN"/>
    <property type="match status" value="1"/>
</dbReference>
<feature type="transmembrane region" description="Helical" evidence="6">
    <location>
        <begin position="254"/>
        <end position="273"/>
    </location>
</feature>
<dbReference type="SUPFAM" id="SSF161098">
    <property type="entry name" value="MetI-like"/>
    <property type="match status" value="2"/>
</dbReference>
<keyword evidence="3 6" id="KW-0812">Transmembrane</keyword>
<evidence type="ECO:0000256" key="3">
    <source>
        <dbReference type="ARBA" id="ARBA00022692"/>
    </source>
</evidence>
<dbReference type="PROSITE" id="PS50928">
    <property type="entry name" value="ABC_TM1"/>
    <property type="match status" value="2"/>
</dbReference>
<gene>
    <name evidence="8" type="ORF">E4U82_10930</name>
</gene>
<keyword evidence="5 6" id="KW-0472">Membrane</keyword>
<dbReference type="Gene3D" id="1.10.3720.10">
    <property type="entry name" value="MetI-like"/>
    <property type="match status" value="2"/>
</dbReference>
<dbReference type="Proteomes" id="UP000298484">
    <property type="component" value="Unassembled WGS sequence"/>
</dbReference>
<proteinExistence type="inferred from homology"/>
<evidence type="ECO:0000256" key="1">
    <source>
        <dbReference type="ARBA" id="ARBA00004141"/>
    </source>
</evidence>
<feature type="transmembrane region" description="Helical" evidence="6">
    <location>
        <begin position="223"/>
        <end position="248"/>
    </location>
</feature>
<sequence>MKLAKIVVFYSLGIFGIICISVFPKFIAMSGLANPLDYFAGLGEFLITFIQPGSWVYDVPMSSGEFSLIGTLWDPFIYSMEILFSALLLGFSLAFLLAFGANFLPQRAMQAVKRVLDFLESVPDIVVAALVQMLMLFLLKTFDVELFRVASYMENKAYALPIITLAILPMVSLFKIMLLMIEEEFAKDYVIFLKSKGIRKTGILIVHVLRNIMPTTLHHTKMIIWAALSSQFIIERIFNVHGISFFILESFTPMTIAASLIMLFTSFFFIFQLTDFWLSESRESELETNLKRQRLYHPGGFLKRLLYHFKRIEWQKLNPRRPAGRLFRTLYGYMKNWKIAAGSLFFIVLISISVIYSVTADDHVDQASIVYEEDGTTIKSTPAHAPPEPFLLGSDGQGFSMLDMLVIGAKYTLFFGLLIAFLRVFIGLAGGVLFAFGCGPRRQKWLEKTADSIHFLPLSLVAYILLRPILTEAQTGFAYSMTERIVLEIIILTILVVPLTSVLLGNEMKRVLNNEFIKSAQVLGGGRWHIFRRHVLPHISARMTILFGQQFIQVLIIFMHLGIFDLFFGGTNMTFGLVQDPPRSISYEWSGLIGSTTHALSSGEYWLFAWVLLAFMVSIYAMQFIIYGVKEVQQTKVGVIFNVRKLRRNKLQQKAASNYEVDSQRFRRVGKSEAN</sequence>
<organism evidence="8 9">
    <name type="scientific">Lentibacillus salicampi</name>
    <dbReference type="NCBI Taxonomy" id="175306"/>
    <lineage>
        <taxon>Bacteria</taxon>
        <taxon>Bacillati</taxon>
        <taxon>Bacillota</taxon>
        <taxon>Bacilli</taxon>
        <taxon>Bacillales</taxon>
        <taxon>Bacillaceae</taxon>
        <taxon>Lentibacillus</taxon>
    </lineage>
</organism>
<feature type="transmembrane region" description="Helical" evidence="6">
    <location>
        <begin position="551"/>
        <end position="570"/>
    </location>
</feature>
<name>A0A4Y9ABI4_9BACI</name>
<dbReference type="RefSeq" id="WP_135110221.1">
    <property type="nucleotide sequence ID" value="NZ_SRHY01000017.1"/>
</dbReference>
<dbReference type="OrthoDB" id="2351941at2"/>
<feature type="domain" description="ABC transmembrane type-1" evidence="7">
    <location>
        <begin position="72"/>
        <end position="274"/>
    </location>
</feature>
<comment type="subcellular location">
    <subcellularLocation>
        <location evidence="6">Cell membrane</location>
        <topology evidence="6">Multi-pass membrane protein</topology>
    </subcellularLocation>
    <subcellularLocation>
        <location evidence="1">Membrane</location>
        <topology evidence="1">Multi-pass membrane protein</topology>
    </subcellularLocation>
</comment>
<feature type="transmembrane region" description="Helical" evidence="6">
    <location>
        <begin position="6"/>
        <end position="26"/>
    </location>
</feature>
<evidence type="ECO:0000313" key="9">
    <source>
        <dbReference type="Proteomes" id="UP000298484"/>
    </source>
</evidence>
<feature type="transmembrane region" description="Helical" evidence="6">
    <location>
        <begin position="337"/>
        <end position="358"/>
    </location>
</feature>
<dbReference type="EMBL" id="SRHY01000017">
    <property type="protein sequence ID" value="TFJ92662.1"/>
    <property type="molecule type" value="Genomic_DNA"/>
</dbReference>
<dbReference type="InterPro" id="IPR000515">
    <property type="entry name" value="MetI-like"/>
</dbReference>
<dbReference type="GO" id="GO:0005886">
    <property type="term" value="C:plasma membrane"/>
    <property type="evidence" value="ECO:0007669"/>
    <property type="project" value="UniProtKB-SubCell"/>
</dbReference>
<feature type="transmembrane region" description="Helical" evidence="6">
    <location>
        <begin position="605"/>
        <end position="627"/>
    </location>
</feature>
<feature type="domain" description="ABC transmembrane type-1" evidence="7">
    <location>
        <begin position="409"/>
        <end position="626"/>
    </location>
</feature>
<dbReference type="CDD" id="cd06261">
    <property type="entry name" value="TM_PBP2"/>
    <property type="match status" value="2"/>
</dbReference>
<keyword evidence="9" id="KW-1185">Reference proteome</keyword>
<keyword evidence="2 6" id="KW-0813">Transport</keyword>
<feature type="transmembrane region" description="Helical" evidence="6">
    <location>
        <begin position="116"/>
        <end position="138"/>
    </location>
</feature>